<evidence type="ECO:0000256" key="8">
    <source>
        <dbReference type="RuleBase" id="RU363041"/>
    </source>
</evidence>
<keyword evidence="10" id="KW-1185">Reference proteome</keyword>
<dbReference type="RefSeq" id="WP_130290751.1">
    <property type="nucleotide sequence ID" value="NZ_SHKL01000001.1"/>
</dbReference>
<evidence type="ECO:0000256" key="4">
    <source>
        <dbReference type="ARBA" id="ARBA00022475"/>
    </source>
</evidence>
<feature type="transmembrane region" description="Helical" evidence="8">
    <location>
        <begin position="175"/>
        <end position="196"/>
    </location>
</feature>
<feature type="transmembrane region" description="Helical" evidence="8">
    <location>
        <begin position="74"/>
        <end position="94"/>
    </location>
</feature>
<dbReference type="InterPro" id="IPR052017">
    <property type="entry name" value="TSUP"/>
</dbReference>
<dbReference type="EMBL" id="SHKL01000001">
    <property type="protein sequence ID" value="RZT86454.1"/>
    <property type="molecule type" value="Genomic_DNA"/>
</dbReference>
<keyword evidence="3" id="KW-0813">Transport</keyword>
<reference evidence="9 10" key="1">
    <citation type="submission" date="2019-02" db="EMBL/GenBank/DDBJ databases">
        <title>Sequencing the genomes of 1000 actinobacteria strains.</title>
        <authorList>
            <person name="Klenk H.-P."/>
        </authorList>
    </citation>
    <scope>NUCLEOTIDE SEQUENCE [LARGE SCALE GENOMIC DNA]</scope>
    <source>
        <strain evidence="9 10">DSM 45779</strain>
    </source>
</reference>
<evidence type="ECO:0000256" key="6">
    <source>
        <dbReference type="ARBA" id="ARBA00022989"/>
    </source>
</evidence>
<feature type="transmembrane region" description="Helical" evidence="8">
    <location>
        <begin position="202"/>
        <end position="221"/>
    </location>
</feature>
<comment type="subcellular location">
    <subcellularLocation>
        <location evidence="1 8">Cell membrane</location>
        <topology evidence="1 8">Multi-pass membrane protein</topology>
    </subcellularLocation>
</comment>
<proteinExistence type="inferred from homology"/>
<keyword evidence="4 8" id="KW-1003">Cell membrane</keyword>
<gene>
    <name evidence="9" type="ORF">EV383_3349</name>
</gene>
<keyword evidence="6 8" id="KW-1133">Transmembrane helix</keyword>
<organism evidence="9 10">
    <name type="scientific">Pseudonocardia sediminis</name>
    <dbReference type="NCBI Taxonomy" id="1397368"/>
    <lineage>
        <taxon>Bacteria</taxon>
        <taxon>Bacillati</taxon>
        <taxon>Actinomycetota</taxon>
        <taxon>Actinomycetes</taxon>
        <taxon>Pseudonocardiales</taxon>
        <taxon>Pseudonocardiaceae</taxon>
        <taxon>Pseudonocardia</taxon>
    </lineage>
</organism>
<dbReference type="PANTHER" id="PTHR30269">
    <property type="entry name" value="TRANSMEMBRANE PROTEIN YFCA"/>
    <property type="match status" value="1"/>
</dbReference>
<dbReference type="PANTHER" id="PTHR30269:SF0">
    <property type="entry name" value="MEMBRANE TRANSPORTER PROTEIN YFCA-RELATED"/>
    <property type="match status" value="1"/>
</dbReference>
<comment type="similarity">
    <text evidence="2 8">Belongs to the 4-toluene sulfonate uptake permease (TSUP) (TC 2.A.102) family.</text>
</comment>
<evidence type="ECO:0000256" key="5">
    <source>
        <dbReference type="ARBA" id="ARBA00022692"/>
    </source>
</evidence>
<name>A0A4Q7UZ89_PSEST</name>
<evidence type="ECO:0000313" key="10">
    <source>
        <dbReference type="Proteomes" id="UP000291591"/>
    </source>
</evidence>
<dbReference type="Proteomes" id="UP000291591">
    <property type="component" value="Unassembled WGS sequence"/>
</dbReference>
<sequence>MTAGQVLLLFLAGIGAGLSGSIAGLASLFSYPALLAVGLPATSANVTNTVALLFNSVGSVTGSRPELTGLGPMVRRFAVLSVVGGAAGAGLLLVTPDGGFEKIVPFLVGGASVVLLASPWIRTAAAEGPRRDGPWVLAAMTAVAVYGGYFGAAAGVLLLALLSISQPLTLLQSNAVKNVLLGLANGVAAIGFALFGDVVWTAVLPLAAGLLIGGWTGPAIARRVPTTLLRAGIAIAGLGLAVKLFADAW</sequence>
<dbReference type="Pfam" id="PF01925">
    <property type="entry name" value="TauE"/>
    <property type="match status" value="1"/>
</dbReference>
<keyword evidence="5 8" id="KW-0812">Transmembrane</keyword>
<feature type="transmembrane region" description="Helical" evidence="8">
    <location>
        <begin position="6"/>
        <end position="26"/>
    </location>
</feature>
<evidence type="ECO:0000256" key="2">
    <source>
        <dbReference type="ARBA" id="ARBA00009142"/>
    </source>
</evidence>
<feature type="transmembrane region" description="Helical" evidence="8">
    <location>
        <begin position="133"/>
        <end position="163"/>
    </location>
</feature>
<feature type="transmembrane region" description="Helical" evidence="8">
    <location>
        <begin position="103"/>
        <end position="121"/>
    </location>
</feature>
<evidence type="ECO:0000313" key="9">
    <source>
        <dbReference type="EMBL" id="RZT86454.1"/>
    </source>
</evidence>
<evidence type="ECO:0000256" key="7">
    <source>
        <dbReference type="ARBA" id="ARBA00023136"/>
    </source>
</evidence>
<dbReference type="OrthoDB" id="3782574at2"/>
<dbReference type="AlphaFoldDB" id="A0A4Q7UZ89"/>
<evidence type="ECO:0000256" key="3">
    <source>
        <dbReference type="ARBA" id="ARBA00022448"/>
    </source>
</evidence>
<feature type="transmembrane region" description="Helical" evidence="8">
    <location>
        <begin position="228"/>
        <end position="246"/>
    </location>
</feature>
<protein>
    <recommendedName>
        <fullName evidence="8">Probable membrane transporter protein</fullName>
    </recommendedName>
</protein>
<keyword evidence="7 8" id="KW-0472">Membrane</keyword>
<dbReference type="InterPro" id="IPR002781">
    <property type="entry name" value="TM_pro_TauE-like"/>
</dbReference>
<comment type="caution">
    <text evidence="9">The sequence shown here is derived from an EMBL/GenBank/DDBJ whole genome shotgun (WGS) entry which is preliminary data.</text>
</comment>
<dbReference type="GO" id="GO:0005886">
    <property type="term" value="C:plasma membrane"/>
    <property type="evidence" value="ECO:0007669"/>
    <property type="project" value="UniProtKB-SubCell"/>
</dbReference>
<evidence type="ECO:0000256" key="1">
    <source>
        <dbReference type="ARBA" id="ARBA00004651"/>
    </source>
</evidence>
<accession>A0A4Q7UZ89</accession>